<dbReference type="InterPro" id="IPR029510">
    <property type="entry name" value="Ald_DH_CS_GLU"/>
</dbReference>
<feature type="active site" evidence="3">
    <location>
        <position position="251"/>
    </location>
</feature>
<dbReference type="InterPro" id="IPR051020">
    <property type="entry name" value="ALDH-related_metabolic_enz"/>
</dbReference>
<evidence type="ECO:0000259" key="6">
    <source>
        <dbReference type="Pfam" id="PF00171"/>
    </source>
</evidence>
<evidence type="ECO:0000256" key="4">
    <source>
        <dbReference type="RuleBase" id="RU003345"/>
    </source>
</evidence>
<name>A0ABQ6BKL5_9CAUL</name>
<accession>A0ABQ6BKL5</accession>
<reference evidence="8" key="1">
    <citation type="journal article" date="2019" name="Int. J. Syst. Evol. Microbiol.">
        <title>The Global Catalogue of Microorganisms (GCM) 10K type strain sequencing project: providing services to taxonomists for standard genome sequencing and annotation.</title>
        <authorList>
            <consortium name="The Broad Institute Genomics Platform"/>
            <consortium name="The Broad Institute Genome Sequencing Center for Infectious Disease"/>
            <person name="Wu L."/>
            <person name="Ma J."/>
        </authorList>
    </citation>
    <scope>NUCLEOTIDE SEQUENCE [LARGE SCALE GENOMIC DNA]</scope>
    <source>
        <strain evidence="8">NBRC 110107</strain>
    </source>
</reference>
<dbReference type="Gene3D" id="3.40.309.10">
    <property type="entry name" value="Aldehyde Dehydrogenase, Chain A, domain 2"/>
    <property type="match status" value="1"/>
</dbReference>
<dbReference type="PROSITE" id="PS00687">
    <property type="entry name" value="ALDEHYDE_DEHYDR_GLU"/>
    <property type="match status" value="1"/>
</dbReference>
<dbReference type="InterPro" id="IPR016162">
    <property type="entry name" value="Ald_DH_N"/>
</dbReference>
<comment type="caution">
    <text evidence="7">The sequence shown here is derived from an EMBL/GenBank/DDBJ whole genome shotgun (WGS) entry which is preliminary data.</text>
</comment>
<dbReference type="InterPro" id="IPR016161">
    <property type="entry name" value="Ald_DH/histidinol_DH"/>
</dbReference>
<evidence type="ECO:0000313" key="8">
    <source>
        <dbReference type="Proteomes" id="UP001156921"/>
    </source>
</evidence>
<sequence>MPSLKAAYPLYLANEALTPNQDLEVTDKYTGKVATRVAMADAATIDRAIGEAVKATEPMARMAAYERQAVLAHCVKRFQERADELAYALCIEAGKPIRDSRGEVTRLIDTFRIAAEESVRMTGEVQPLDISARAKGYQGMWKRVPIGPCSFISPFNFPLNLAAHKIAPALAVGCPFVMKPASRTPLGALIIGEVLAETDLPKGAFSILPATRDGSDLFTTDDRLKLLSFTGSPDVGWALKAKSGKKKVVLELGGNAAVIVDRDSDLEDAAERIIFGAFYQSGQSCIGVQRILIHDEIYGPMRDLLVKKARALICGDPREETTFIGPMIDEKEATRLEGWINEARAAGATVLCGGNRAGAMLDATLLEGVGRGLKIREEEAFGPVAILSRFSDFEAALAEVNDSKFGLQAGIFTRDIHKAMRAWDVLEVGGILIGDVPSYRVDNMPYGGVKDSGLGREGVKFAMEDMTEIRNLVIRQRPVEAVPAPAQPSSPPSPPSGRTGWFGRKA</sequence>
<organism evidence="7 8">
    <name type="scientific">Brevundimonas denitrificans</name>
    <dbReference type="NCBI Taxonomy" id="1443434"/>
    <lineage>
        <taxon>Bacteria</taxon>
        <taxon>Pseudomonadati</taxon>
        <taxon>Pseudomonadota</taxon>
        <taxon>Alphaproteobacteria</taxon>
        <taxon>Caulobacterales</taxon>
        <taxon>Caulobacteraceae</taxon>
        <taxon>Brevundimonas</taxon>
    </lineage>
</organism>
<evidence type="ECO:0000256" key="3">
    <source>
        <dbReference type="PROSITE-ProRule" id="PRU10007"/>
    </source>
</evidence>
<dbReference type="PANTHER" id="PTHR42991:SF1">
    <property type="entry name" value="ALDEHYDE DEHYDROGENASE"/>
    <property type="match status" value="1"/>
</dbReference>
<dbReference type="SUPFAM" id="SSF53720">
    <property type="entry name" value="ALDH-like"/>
    <property type="match status" value="1"/>
</dbReference>
<gene>
    <name evidence="7" type="ORF">GCM10007859_17880</name>
</gene>
<dbReference type="CDD" id="cd07147">
    <property type="entry name" value="ALDH_F21_RNP123"/>
    <property type="match status" value="1"/>
</dbReference>
<evidence type="ECO:0000256" key="2">
    <source>
        <dbReference type="ARBA" id="ARBA00023002"/>
    </source>
</evidence>
<keyword evidence="8" id="KW-1185">Reference proteome</keyword>
<evidence type="ECO:0000256" key="5">
    <source>
        <dbReference type="SAM" id="MobiDB-lite"/>
    </source>
</evidence>
<dbReference type="Gene3D" id="3.40.605.10">
    <property type="entry name" value="Aldehyde Dehydrogenase, Chain A, domain 1"/>
    <property type="match status" value="1"/>
</dbReference>
<dbReference type="EMBL" id="BSOY01000037">
    <property type="protein sequence ID" value="GLS01772.1"/>
    <property type="molecule type" value="Genomic_DNA"/>
</dbReference>
<dbReference type="Proteomes" id="UP001156921">
    <property type="component" value="Unassembled WGS sequence"/>
</dbReference>
<protein>
    <submittedName>
        <fullName evidence="7">Dehydrogenase</fullName>
    </submittedName>
</protein>
<dbReference type="InterPro" id="IPR015590">
    <property type="entry name" value="Aldehyde_DH_dom"/>
</dbReference>
<feature type="region of interest" description="Disordered" evidence="5">
    <location>
        <begin position="481"/>
        <end position="506"/>
    </location>
</feature>
<feature type="compositionally biased region" description="Pro residues" evidence="5">
    <location>
        <begin position="485"/>
        <end position="495"/>
    </location>
</feature>
<feature type="domain" description="Aldehyde dehydrogenase" evidence="6">
    <location>
        <begin position="21"/>
        <end position="471"/>
    </location>
</feature>
<dbReference type="InterPro" id="IPR016163">
    <property type="entry name" value="Ald_DH_C"/>
</dbReference>
<proteinExistence type="inferred from homology"/>
<comment type="similarity">
    <text evidence="1 4">Belongs to the aldehyde dehydrogenase family.</text>
</comment>
<evidence type="ECO:0000313" key="7">
    <source>
        <dbReference type="EMBL" id="GLS01772.1"/>
    </source>
</evidence>
<evidence type="ECO:0000256" key="1">
    <source>
        <dbReference type="ARBA" id="ARBA00009986"/>
    </source>
</evidence>
<dbReference type="PANTHER" id="PTHR42991">
    <property type="entry name" value="ALDEHYDE DEHYDROGENASE"/>
    <property type="match status" value="1"/>
</dbReference>
<keyword evidence="2 4" id="KW-0560">Oxidoreductase</keyword>
<dbReference type="Pfam" id="PF00171">
    <property type="entry name" value="Aldedh"/>
    <property type="match status" value="1"/>
</dbReference>
<dbReference type="RefSeq" id="WP_284222633.1">
    <property type="nucleotide sequence ID" value="NZ_BSOY01000037.1"/>
</dbReference>